<dbReference type="EMBL" id="BMND01000027">
    <property type="protein sequence ID" value="GGN56912.1"/>
    <property type="molecule type" value="Genomic_DNA"/>
</dbReference>
<evidence type="ECO:0000256" key="1">
    <source>
        <dbReference type="SAM" id="MobiDB-lite"/>
    </source>
</evidence>
<protein>
    <submittedName>
        <fullName evidence="2">Uncharacterized protein</fullName>
    </submittedName>
</protein>
<keyword evidence="3" id="KW-1185">Reference proteome</keyword>
<sequence length="86" mass="10083">MADREPLDLPTLGLETVGYLRNRRFLTGNHHRLRTIHRSHTHPLPQTLQQRQHLILGSLERHHRPTRRQRLHQPAASRDQSAGVLQ</sequence>
<evidence type="ECO:0000313" key="2">
    <source>
        <dbReference type="EMBL" id="GGN56912.1"/>
    </source>
</evidence>
<comment type="caution">
    <text evidence="2">The sequence shown here is derived from an EMBL/GenBank/DDBJ whole genome shotgun (WGS) entry which is preliminary data.</text>
</comment>
<proteinExistence type="predicted"/>
<dbReference type="Proteomes" id="UP000600080">
    <property type="component" value="Unassembled WGS sequence"/>
</dbReference>
<organism evidence="2 3">
    <name type="scientific">Streptomyces kronopolitis</name>
    <dbReference type="NCBI Taxonomy" id="1612435"/>
    <lineage>
        <taxon>Bacteria</taxon>
        <taxon>Bacillati</taxon>
        <taxon>Actinomycetota</taxon>
        <taxon>Actinomycetes</taxon>
        <taxon>Kitasatosporales</taxon>
        <taxon>Streptomycetaceae</taxon>
        <taxon>Streptomyces</taxon>
    </lineage>
</organism>
<feature type="region of interest" description="Disordered" evidence="1">
    <location>
        <begin position="60"/>
        <end position="86"/>
    </location>
</feature>
<reference evidence="3" key="1">
    <citation type="journal article" date="2019" name="Int. J. Syst. Evol. Microbiol.">
        <title>The Global Catalogue of Microorganisms (GCM) 10K type strain sequencing project: providing services to taxonomists for standard genome sequencing and annotation.</title>
        <authorList>
            <consortium name="The Broad Institute Genomics Platform"/>
            <consortium name="The Broad Institute Genome Sequencing Center for Infectious Disease"/>
            <person name="Wu L."/>
            <person name="Ma J."/>
        </authorList>
    </citation>
    <scope>NUCLEOTIDE SEQUENCE [LARGE SCALE GENOMIC DNA]</scope>
    <source>
        <strain evidence="3">CGMCC 4.7323</strain>
    </source>
</reference>
<gene>
    <name evidence="2" type="ORF">GCM10012285_51860</name>
</gene>
<accession>A0ABQ2JWC1</accession>
<evidence type="ECO:0000313" key="3">
    <source>
        <dbReference type="Proteomes" id="UP000600080"/>
    </source>
</evidence>
<feature type="compositionally biased region" description="Basic residues" evidence="1">
    <location>
        <begin position="61"/>
        <end position="71"/>
    </location>
</feature>
<name>A0ABQ2JWC1_9ACTN</name>